<proteinExistence type="predicted"/>
<dbReference type="AlphaFoldDB" id="A0A520RYB0"/>
<accession>A0A520RYB0</accession>
<reference evidence="1 2" key="1">
    <citation type="submission" date="2019-02" db="EMBL/GenBank/DDBJ databases">
        <title>Prokaryotic population dynamics and viral predation in marine succession experiment using metagenomics: the confinement effect.</title>
        <authorList>
            <person name="Haro-Moreno J.M."/>
            <person name="Rodriguez-Valera F."/>
            <person name="Lopez-Perez M."/>
        </authorList>
    </citation>
    <scope>NUCLEOTIDE SEQUENCE [LARGE SCALE GENOMIC DNA]</scope>
    <source>
        <strain evidence="1">MED-G157</strain>
    </source>
</reference>
<dbReference type="SUPFAM" id="SSF54285">
    <property type="entry name" value="MoaD/ThiS"/>
    <property type="match status" value="1"/>
</dbReference>
<organism evidence="1 2">
    <name type="scientific">OM182 bacterium</name>
    <dbReference type="NCBI Taxonomy" id="2510334"/>
    <lineage>
        <taxon>Bacteria</taxon>
        <taxon>Pseudomonadati</taxon>
        <taxon>Pseudomonadota</taxon>
        <taxon>Gammaproteobacteria</taxon>
        <taxon>OMG group</taxon>
        <taxon>OM182 clade</taxon>
    </lineage>
</organism>
<name>A0A520RYB0_9GAMM</name>
<comment type="caution">
    <text evidence="1">The sequence shown here is derived from an EMBL/GenBank/DDBJ whole genome shotgun (WGS) entry which is preliminary data.</text>
</comment>
<dbReference type="Gene3D" id="3.10.20.30">
    <property type="match status" value="1"/>
</dbReference>
<protein>
    <recommendedName>
        <fullName evidence="3">MoaD/ThiS family protein</fullName>
    </recommendedName>
</protein>
<dbReference type="Proteomes" id="UP000316199">
    <property type="component" value="Unassembled WGS sequence"/>
</dbReference>
<dbReference type="InterPro" id="IPR016155">
    <property type="entry name" value="Mopterin_synth/thiamin_S_b"/>
</dbReference>
<evidence type="ECO:0000313" key="1">
    <source>
        <dbReference type="EMBL" id="RZO75223.1"/>
    </source>
</evidence>
<sequence>MTRPEYSSDMTTQVIFSSELQRVTGVRETNVEAEDYRSLVSEITDRYKELMATDIMDMSVAINGEIITEPMLEKISPGSEVHFLYRIEGG</sequence>
<dbReference type="EMBL" id="SHAG01000043">
    <property type="protein sequence ID" value="RZO75223.1"/>
    <property type="molecule type" value="Genomic_DNA"/>
</dbReference>
<evidence type="ECO:0000313" key="2">
    <source>
        <dbReference type="Proteomes" id="UP000316199"/>
    </source>
</evidence>
<gene>
    <name evidence="1" type="ORF">EVA68_07515</name>
</gene>
<evidence type="ECO:0008006" key="3">
    <source>
        <dbReference type="Google" id="ProtNLM"/>
    </source>
</evidence>
<dbReference type="InterPro" id="IPR012675">
    <property type="entry name" value="Beta-grasp_dom_sf"/>
</dbReference>